<dbReference type="PANTHER" id="PTHR47505:SF1">
    <property type="entry name" value="DNA UTILIZATION PROTEIN YHGH"/>
    <property type="match status" value="1"/>
</dbReference>
<evidence type="ECO:0000313" key="4">
    <source>
        <dbReference type="EMBL" id="GGE55231.1"/>
    </source>
</evidence>
<protein>
    <submittedName>
        <fullName evidence="4">Amidophosphoribosyltransferase</fullName>
    </submittedName>
</protein>
<dbReference type="Proteomes" id="UP000606730">
    <property type="component" value="Unassembled WGS sequence"/>
</dbReference>
<dbReference type="InterPro" id="IPR029057">
    <property type="entry name" value="PRTase-like"/>
</dbReference>
<evidence type="ECO:0000259" key="2">
    <source>
        <dbReference type="Pfam" id="PF00156"/>
    </source>
</evidence>
<dbReference type="Pfam" id="PF00156">
    <property type="entry name" value="Pribosyltran"/>
    <property type="match status" value="1"/>
</dbReference>
<dbReference type="EMBL" id="BMKN01000002">
    <property type="protein sequence ID" value="GGE55231.1"/>
    <property type="molecule type" value="Genomic_DNA"/>
</dbReference>
<evidence type="ECO:0000259" key="3">
    <source>
        <dbReference type="Pfam" id="PF18912"/>
    </source>
</evidence>
<dbReference type="Gene3D" id="3.40.50.2020">
    <property type="match status" value="1"/>
</dbReference>
<dbReference type="InterPro" id="IPR051910">
    <property type="entry name" value="ComF/GntX_DNA_util-trans"/>
</dbReference>
<organism evidence="4 5">
    <name type="scientific">Actibacterium pelagium</name>
    <dbReference type="NCBI Taxonomy" id="2029103"/>
    <lineage>
        <taxon>Bacteria</taxon>
        <taxon>Pseudomonadati</taxon>
        <taxon>Pseudomonadota</taxon>
        <taxon>Alphaproteobacteria</taxon>
        <taxon>Rhodobacterales</taxon>
        <taxon>Roseobacteraceae</taxon>
        <taxon>Actibacterium</taxon>
    </lineage>
</organism>
<name>A0A917AJ67_9RHOB</name>
<dbReference type="InterPro" id="IPR000836">
    <property type="entry name" value="PRTase_dom"/>
</dbReference>
<feature type="domain" description="Phosphoribosyltransferase" evidence="2">
    <location>
        <begin position="167"/>
        <end position="234"/>
    </location>
</feature>
<feature type="domain" description="Double zinc ribbon" evidence="3">
    <location>
        <begin position="5"/>
        <end position="65"/>
    </location>
</feature>
<dbReference type="SUPFAM" id="SSF53271">
    <property type="entry name" value="PRTase-like"/>
    <property type="match status" value="1"/>
</dbReference>
<dbReference type="Pfam" id="PF18912">
    <property type="entry name" value="DZR_2"/>
    <property type="match status" value="1"/>
</dbReference>
<accession>A0A917AJ67</accession>
<reference evidence="4" key="2">
    <citation type="submission" date="2020-09" db="EMBL/GenBank/DDBJ databases">
        <authorList>
            <person name="Sun Q."/>
            <person name="Zhou Y."/>
        </authorList>
    </citation>
    <scope>NUCLEOTIDE SEQUENCE</scope>
    <source>
        <strain evidence="4">CGMCC 1.16012</strain>
    </source>
</reference>
<proteinExistence type="inferred from homology"/>
<evidence type="ECO:0000256" key="1">
    <source>
        <dbReference type="ARBA" id="ARBA00008007"/>
    </source>
</evidence>
<sequence>MQRLTRMLYPPQCILCRALVEEDFALCGGCRRDTWFISGLVCDACGVPLPGTAEADERVLCDDCLKIARPWVQGRAALIYRDTGRKLVLALKHGDRTDLVRPLSRWMSQVASPILLPDTVVVPIPLNRWRFFKRRYNQAALLARAVADQTGLTYLPDALIRPQRTRPLDGMSVEQRFETLSQKIRPHPRRSTQLKDRSVLLVDDVMTSGATLAAATEACLVAGATRVCVLTLARVAKDD</sequence>
<comment type="caution">
    <text evidence="4">The sequence shown here is derived from an EMBL/GenBank/DDBJ whole genome shotgun (WGS) entry which is preliminary data.</text>
</comment>
<keyword evidence="5" id="KW-1185">Reference proteome</keyword>
<reference evidence="4" key="1">
    <citation type="journal article" date="2014" name="Int. J. Syst. Evol. Microbiol.">
        <title>Complete genome sequence of Corynebacterium casei LMG S-19264T (=DSM 44701T), isolated from a smear-ripened cheese.</title>
        <authorList>
            <consortium name="US DOE Joint Genome Institute (JGI-PGF)"/>
            <person name="Walter F."/>
            <person name="Albersmeier A."/>
            <person name="Kalinowski J."/>
            <person name="Ruckert C."/>
        </authorList>
    </citation>
    <scope>NUCLEOTIDE SEQUENCE</scope>
    <source>
        <strain evidence="4">CGMCC 1.16012</strain>
    </source>
</reference>
<dbReference type="AlphaFoldDB" id="A0A917AJ67"/>
<comment type="similarity">
    <text evidence="1">Belongs to the ComF/GntX family.</text>
</comment>
<gene>
    <name evidence="4" type="primary">comF</name>
    <name evidence="4" type="ORF">GCM10011517_23520</name>
</gene>
<dbReference type="CDD" id="cd06223">
    <property type="entry name" value="PRTases_typeI"/>
    <property type="match status" value="1"/>
</dbReference>
<dbReference type="OrthoDB" id="9779910at2"/>
<dbReference type="InterPro" id="IPR044005">
    <property type="entry name" value="DZR_2"/>
</dbReference>
<evidence type="ECO:0000313" key="5">
    <source>
        <dbReference type="Proteomes" id="UP000606730"/>
    </source>
</evidence>
<dbReference type="PANTHER" id="PTHR47505">
    <property type="entry name" value="DNA UTILIZATION PROTEIN YHGH"/>
    <property type="match status" value="1"/>
</dbReference>